<dbReference type="InterPro" id="IPR023346">
    <property type="entry name" value="Lysozyme-like_dom_sf"/>
</dbReference>
<keyword evidence="2" id="KW-1185">Reference proteome</keyword>
<dbReference type="EMBL" id="FLQX01000009">
    <property type="protein sequence ID" value="SBT03546.1"/>
    <property type="molecule type" value="Genomic_DNA"/>
</dbReference>
<protein>
    <recommendedName>
        <fullName evidence="3">Lytic enzyme</fullName>
    </recommendedName>
</protein>
<dbReference type="AlphaFoldDB" id="A0A1A8XFQ9"/>
<sequence>MTVSLSLAQVLHLAPNARSSYRDAFQNGQAVLDEHRISATPLRLAHFMAQVLHESGGLAIQFENLNYSPERLAKVWPSRFQPKGPLNPAAYAHNPQKLANEVYGARMGNSAPDDGFTYRGRGLLQLTGRNSYQEATTILRRENPTAPDFVAAPDDVIGAQWCLAVAASEWVAKGCNPLADQDDIRRITRAINGGLIGLAERLEWTKRTKAVWK</sequence>
<organism evidence="1 2">
    <name type="scientific">Candidatus Accumulibacter aalborgensis</name>
    <dbReference type="NCBI Taxonomy" id="1860102"/>
    <lineage>
        <taxon>Bacteria</taxon>
        <taxon>Pseudomonadati</taxon>
        <taxon>Pseudomonadota</taxon>
        <taxon>Betaproteobacteria</taxon>
        <taxon>Candidatus Accumulibacter</taxon>
    </lineage>
</organism>
<dbReference type="PANTHER" id="PTHR34408">
    <property type="entry name" value="FAMILY PROTEIN, PUTATIVE-RELATED"/>
    <property type="match status" value="1"/>
</dbReference>
<dbReference type="SUPFAM" id="SSF53955">
    <property type="entry name" value="Lysozyme-like"/>
    <property type="match status" value="1"/>
</dbReference>
<gene>
    <name evidence="1" type="ORF">ACCAA_1060010</name>
</gene>
<evidence type="ECO:0000313" key="1">
    <source>
        <dbReference type="EMBL" id="SBT03546.1"/>
    </source>
</evidence>
<proteinExistence type="predicted"/>
<reference evidence="1 2" key="1">
    <citation type="submission" date="2016-06" db="EMBL/GenBank/DDBJ databases">
        <authorList>
            <person name="Kjaerup R.B."/>
            <person name="Dalgaard T.S."/>
            <person name="Juul-Madsen H.R."/>
        </authorList>
    </citation>
    <scope>NUCLEOTIDE SEQUENCE [LARGE SCALE GENOMIC DNA]</scope>
    <source>
        <strain evidence="1">3</strain>
    </source>
</reference>
<dbReference type="PANTHER" id="PTHR34408:SF1">
    <property type="entry name" value="GLYCOSYL HYDROLASE FAMILY 19 DOMAIN-CONTAINING PROTEIN HI_1415"/>
    <property type="match status" value="1"/>
</dbReference>
<name>A0A1A8XFQ9_9PROT</name>
<dbReference type="Proteomes" id="UP000199169">
    <property type="component" value="Unassembled WGS sequence"/>
</dbReference>
<accession>A0A1A8XFQ9</accession>
<dbReference type="RefSeq" id="WP_186405508.1">
    <property type="nucleotide sequence ID" value="NZ_FLQX01000009.1"/>
</dbReference>
<evidence type="ECO:0008006" key="3">
    <source>
        <dbReference type="Google" id="ProtNLM"/>
    </source>
</evidence>
<evidence type="ECO:0000313" key="2">
    <source>
        <dbReference type="Proteomes" id="UP000199169"/>
    </source>
</evidence>
<dbReference type="STRING" id="1860102.ACCAA_1060010"/>
<dbReference type="InterPro" id="IPR052354">
    <property type="entry name" value="Cell_Wall_Dynamics_Protein"/>
</dbReference>
<dbReference type="Gene3D" id="1.10.530.10">
    <property type="match status" value="1"/>
</dbReference>